<gene>
    <name evidence="3" type="ORF">H2200_006361</name>
</gene>
<accession>A0AA38XAX7</accession>
<dbReference type="AlphaFoldDB" id="A0AA38XAX7"/>
<evidence type="ECO:0008006" key="5">
    <source>
        <dbReference type="Google" id="ProtNLM"/>
    </source>
</evidence>
<dbReference type="InterPro" id="IPR036188">
    <property type="entry name" value="FAD/NAD-bd_sf"/>
</dbReference>
<evidence type="ECO:0000256" key="2">
    <source>
        <dbReference type="ARBA" id="ARBA00010139"/>
    </source>
</evidence>
<comment type="caution">
    <text evidence="3">The sequence shown here is derived from an EMBL/GenBank/DDBJ whole genome shotgun (WGS) entry which is preliminary data.</text>
</comment>
<comment type="cofactor">
    <cofactor evidence="1">
        <name>FAD</name>
        <dbReference type="ChEBI" id="CHEBI:57692"/>
    </cofactor>
</comment>
<dbReference type="SUPFAM" id="SSF51905">
    <property type="entry name" value="FAD/NAD(P)-binding domain"/>
    <property type="match status" value="2"/>
</dbReference>
<organism evidence="3 4">
    <name type="scientific">Cladophialophora chaetospira</name>
    <dbReference type="NCBI Taxonomy" id="386627"/>
    <lineage>
        <taxon>Eukaryota</taxon>
        <taxon>Fungi</taxon>
        <taxon>Dikarya</taxon>
        <taxon>Ascomycota</taxon>
        <taxon>Pezizomycotina</taxon>
        <taxon>Eurotiomycetes</taxon>
        <taxon>Chaetothyriomycetidae</taxon>
        <taxon>Chaetothyriales</taxon>
        <taxon>Herpotrichiellaceae</taxon>
        <taxon>Cladophialophora</taxon>
    </lineage>
</organism>
<name>A0AA38XAX7_9EURO</name>
<dbReference type="PANTHER" id="PTHR42877">
    <property type="entry name" value="L-ORNITHINE N(5)-MONOOXYGENASE-RELATED"/>
    <property type="match status" value="1"/>
</dbReference>
<dbReference type="PANTHER" id="PTHR42877:SF8">
    <property type="entry name" value="MONOOXYGENASE"/>
    <property type="match status" value="1"/>
</dbReference>
<evidence type="ECO:0000256" key="1">
    <source>
        <dbReference type="ARBA" id="ARBA00001974"/>
    </source>
</evidence>
<dbReference type="InterPro" id="IPR051209">
    <property type="entry name" value="FAD-bind_Monooxygenase_sf"/>
</dbReference>
<evidence type="ECO:0000313" key="3">
    <source>
        <dbReference type="EMBL" id="KAJ9610031.1"/>
    </source>
</evidence>
<evidence type="ECO:0000313" key="4">
    <source>
        <dbReference type="Proteomes" id="UP001172673"/>
    </source>
</evidence>
<dbReference type="Pfam" id="PF13450">
    <property type="entry name" value="NAD_binding_8"/>
    <property type="match status" value="1"/>
</dbReference>
<keyword evidence="4" id="KW-1185">Reference proteome</keyword>
<dbReference type="Gene3D" id="3.50.50.60">
    <property type="entry name" value="FAD/NAD(P)-binding domain"/>
    <property type="match status" value="2"/>
</dbReference>
<proteinExistence type="inferred from homology"/>
<comment type="similarity">
    <text evidence="2">Belongs to the FAD-binding monooxygenase family.</text>
</comment>
<protein>
    <recommendedName>
        <fullName evidence="5">Sterigmatocystin biosynthesis monooxygenase stcW</fullName>
    </recommendedName>
</protein>
<sequence length="574" mass="65275">MGSMPQSYEVPNWYHSEIVRPIKVICIGAGISGLCLAYKMTKILDSFDLTIYEKNADVGGTWLENRYPGCACDVPAHIYTFTFDPKPDWSQYYAGSEEICEYCRDFYRRHKIDQFTKLSHSVTKAVWNEEESKWQLEIEDLTSSPSTIIKDDCDVLISGAGFLNKWSWPKIEGIERFSKPKLHSARWDSKLDLKGKTVGLIGNGSSAIQMVPKLAKEVAKLKVFMRSPTWISPALGANPGLQYQDDHEHRRKHEQFTFTEEEKEEFRRNPKAHLEFRRRIEAEFNILVDMFIVGSPTQLAMHQVMVEQMKGRLGAGHEELKSKLIPDWAPGCRRITPGDGYLETLVQPNVECVFGEIERLSESAVEMADGSHHDLDILACATGFDTSFIPPFPIIGRHGVSMADAWKERPDGYLGIAAPGFPNYFFTTGPQGPLGNGTILPAIETACEYFIAVMQKMQEEKIRSVEPKRRATDQFHEHMSAFMKGTVWAQPCRSWYKNGTTDGEPQLWCGSALTYVKTIRNPRYEDFEIEYESSNQWAYLGNGKIQAHFQLVDGKPNILGLAPYIRNDDAHWDI</sequence>
<dbReference type="Proteomes" id="UP001172673">
    <property type="component" value="Unassembled WGS sequence"/>
</dbReference>
<reference evidence="3" key="1">
    <citation type="submission" date="2022-10" db="EMBL/GenBank/DDBJ databases">
        <title>Culturing micro-colonial fungi from biological soil crusts in the Mojave desert and describing Neophaeococcomyces mojavensis, and introducing the new genera and species Taxawa tesnikishii.</title>
        <authorList>
            <person name="Kurbessoian T."/>
            <person name="Stajich J.E."/>
        </authorList>
    </citation>
    <scope>NUCLEOTIDE SEQUENCE</scope>
    <source>
        <strain evidence="3">TK_41</strain>
    </source>
</reference>
<dbReference type="EMBL" id="JAPDRK010000008">
    <property type="protein sequence ID" value="KAJ9610031.1"/>
    <property type="molecule type" value="Genomic_DNA"/>
</dbReference>